<accession>A0A8T0G158</accession>
<gene>
    <name evidence="1" type="ORF">HNY73_000177</name>
</gene>
<dbReference type="AlphaFoldDB" id="A0A8T0G158"/>
<comment type="caution">
    <text evidence="1">The sequence shown here is derived from an EMBL/GenBank/DDBJ whole genome shotgun (WGS) entry which is preliminary data.</text>
</comment>
<sequence length="361" mass="40760">MVMKNAISGREMTDLPALYDELDSKIRTLESLGRTQEKYVDFLSPLVESCLPEEILIAWERHRNLNEVSDGTRSLEQLLNFLNKEVKGEQLIGLSRSGFASGSQRKRHMCPKSVPDYGTASMLVNTFDKNVPGAGVIGRLFINESVQIDSGLSIINTRLGNVITGSKKLCKGCNVNYDMTLSVLSLYVKNAAISELGDLETIGMNDPVAKINKSKEQLKVLEYFQNNMKILSDDRNEVSLPFRENASELLSNKELTLKRHKRMCERIKQMGLLHDYQAGHRVDTGKDGHVRTIRVKTQHTTLVRPIQRIFPLEVSGRDFQKQLGPSADSSVETFVKYVNLPQVSRFGREIKRPNRLNFSDS</sequence>
<evidence type="ECO:0000313" key="1">
    <source>
        <dbReference type="EMBL" id="KAF8795710.1"/>
    </source>
</evidence>
<evidence type="ECO:0000313" key="2">
    <source>
        <dbReference type="Proteomes" id="UP000807504"/>
    </source>
</evidence>
<keyword evidence="2" id="KW-1185">Reference proteome</keyword>
<proteinExistence type="predicted"/>
<organism evidence="1 2">
    <name type="scientific">Argiope bruennichi</name>
    <name type="common">Wasp spider</name>
    <name type="synonym">Aranea bruennichi</name>
    <dbReference type="NCBI Taxonomy" id="94029"/>
    <lineage>
        <taxon>Eukaryota</taxon>
        <taxon>Metazoa</taxon>
        <taxon>Ecdysozoa</taxon>
        <taxon>Arthropoda</taxon>
        <taxon>Chelicerata</taxon>
        <taxon>Arachnida</taxon>
        <taxon>Araneae</taxon>
        <taxon>Araneomorphae</taxon>
        <taxon>Entelegynae</taxon>
        <taxon>Araneoidea</taxon>
        <taxon>Araneidae</taxon>
        <taxon>Argiope</taxon>
    </lineage>
</organism>
<dbReference type="Proteomes" id="UP000807504">
    <property type="component" value="Unassembled WGS sequence"/>
</dbReference>
<reference evidence="1" key="1">
    <citation type="journal article" date="2020" name="bioRxiv">
        <title>Chromosome-level reference genome of the European wasp spider Argiope bruennichi: a resource for studies on range expansion and evolutionary adaptation.</title>
        <authorList>
            <person name="Sheffer M.M."/>
            <person name="Hoppe A."/>
            <person name="Krehenwinkel H."/>
            <person name="Uhl G."/>
            <person name="Kuss A.W."/>
            <person name="Jensen L."/>
            <person name="Jensen C."/>
            <person name="Gillespie R.G."/>
            <person name="Hoff K.J."/>
            <person name="Prost S."/>
        </authorList>
    </citation>
    <scope>NUCLEOTIDE SEQUENCE</scope>
</reference>
<name>A0A8T0G158_ARGBR</name>
<protein>
    <submittedName>
        <fullName evidence="1">Uncharacterized protein</fullName>
    </submittedName>
</protein>
<reference evidence="1" key="2">
    <citation type="submission" date="2020-06" db="EMBL/GenBank/DDBJ databases">
        <authorList>
            <person name="Sheffer M."/>
        </authorList>
    </citation>
    <scope>NUCLEOTIDE SEQUENCE</scope>
</reference>
<dbReference type="EMBL" id="JABXBU010000001">
    <property type="protein sequence ID" value="KAF8795710.1"/>
    <property type="molecule type" value="Genomic_DNA"/>
</dbReference>